<protein>
    <submittedName>
        <fullName evidence="4">Twitching motility two-component system response regulator PilH</fullName>
    </submittedName>
</protein>
<dbReference type="InterPro" id="IPR050595">
    <property type="entry name" value="Bact_response_regulator"/>
</dbReference>
<dbReference type="PANTHER" id="PTHR44591">
    <property type="entry name" value="STRESS RESPONSE REGULATOR PROTEIN 1"/>
    <property type="match status" value="1"/>
</dbReference>
<feature type="domain" description="Response regulatory" evidence="3">
    <location>
        <begin position="3"/>
        <end position="119"/>
    </location>
</feature>
<dbReference type="Pfam" id="PF00072">
    <property type="entry name" value="Response_reg"/>
    <property type="match status" value="1"/>
</dbReference>
<dbReference type="OrthoDB" id="9800897at2"/>
<dbReference type="AlphaFoldDB" id="A0A240E8M4"/>
<keyword evidence="1 2" id="KW-0597">Phosphoprotein</keyword>
<dbReference type="InterPro" id="IPR001789">
    <property type="entry name" value="Sig_transdc_resp-reg_receiver"/>
</dbReference>
<dbReference type="Gene3D" id="3.40.50.2300">
    <property type="match status" value="1"/>
</dbReference>
<name>A0A240E8M4_9GAMM</name>
<dbReference type="PROSITE" id="PS50110">
    <property type="entry name" value="RESPONSE_REGULATORY"/>
    <property type="match status" value="1"/>
</dbReference>
<gene>
    <name evidence="4" type="ORF">SAMN05421731_104230</name>
</gene>
<dbReference type="RefSeq" id="WP_097079093.1">
    <property type="nucleotide sequence ID" value="NZ_BAABHT010000009.1"/>
</dbReference>
<dbReference type="PANTHER" id="PTHR44591:SF20">
    <property type="entry name" value="PROTEIN PILH"/>
    <property type="match status" value="1"/>
</dbReference>
<evidence type="ECO:0000259" key="3">
    <source>
        <dbReference type="PROSITE" id="PS50110"/>
    </source>
</evidence>
<evidence type="ECO:0000256" key="2">
    <source>
        <dbReference type="PROSITE-ProRule" id="PRU00169"/>
    </source>
</evidence>
<dbReference type="SUPFAM" id="SSF52172">
    <property type="entry name" value="CheY-like"/>
    <property type="match status" value="1"/>
</dbReference>
<accession>A0A240E8M4</accession>
<dbReference type="InterPro" id="IPR011006">
    <property type="entry name" value="CheY-like_superfamily"/>
</dbReference>
<keyword evidence="5" id="KW-1185">Reference proteome</keyword>
<organism evidence="4 5">
    <name type="scientific">Acinetobacter puyangensis</name>
    <dbReference type="NCBI Taxonomy" id="1096779"/>
    <lineage>
        <taxon>Bacteria</taxon>
        <taxon>Pseudomonadati</taxon>
        <taxon>Pseudomonadota</taxon>
        <taxon>Gammaproteobacteria</taxon>
        <taxon>Moraxellales</taxon>
        <taxon>Moraxellaceae</taxon>
        <taxon>Acinetobacter</taxon>
    </lineage>
</organism>
<reference evidence="5" key="1">
    <citation type="submission" date="2016-09" db="EMBL/GenBank/DDBJ databases">
        <authorList>
            <person name="Varghese N."/>
            <person name="Submissions S."/>
        </authorList>
    </citation>
    <scope>NUCLEOTIDE SEQUENCE [LARGE SCALE GENOMIC DNA]</scope>
    <source>
        <strain evidence="5">ANC 4466</strain>
    </source>
</reference>
<sequence length="122" mass="13543">MASILIIDDSPTETFRFKEILTKHGFSTIEASNGADGVTLAKTEQPDLILMDVVMPGVNGFQATRQITRSPETQHIPVVIVSTKDQATDRLWGKRQGAKDYLVKPVDENKLIETINSYLNVN</sequence>
<dbReference type="Proteomes" id="UP000219042">
    <property type="component" value="Unassembled WGS sequence"/>
</dbReference>
<feature type="modified residue" description="4-aspartylphosphate" evidence="2">
    <location>
        <position position="52"/>
    </location>
</feature>
<evidence type="ECO:0000313" key="5">
    <source>
        <dbReference type="Proteomes" id="UP000219042"/>
    </source>
</evidence>
<dbReference type="GO" id="GO:0000160">
    <property type="term" value="P:phosphorelay signal transduction system"/>
    <property type="evidence" value="ECO:0007669"/>
    <property type="project" value="InterPro"/>
</dbReference>
<evidence type="ECO:0000256" key="1">
    <source>
        <dbReference type="ARBA" id="ARBA00022553"/>
    </source>
</evidence>
<evidence type="ECO:0000313" key="4">
    <source>
        <dbReference type="EMBL" id="SNX44871.1"/>
    </source>
</evidence>
<dbReference type="EMBL" id="OANT01000004">
    <property type="protein sequence ID" value="SNX44871.1"/>
    <property type="molecule type" value="Genomic_DNA"/>
</dbReference>
<proteinExistence type="predicted"/>
<dbReference type="SMART" id="SM00448">
    <property type="entry name" value="REC"/>
    <property type="match status" value="1"/>
</dbReference>